<dbReference type="PROSITE" id="PS50262">
    <property type="entry name" value="G_PROTEIN_RECEP_F1_2"/>
    <property type="match status" value="1"/>
</dbReference>
<feature type="transmembrane region" description="Helical" evidence="5">
    <location>
        <begin position="218"/>
        <end position="235"/>
    </location>
</feature>
<dbReference type="GO" id="GO:0016020">
    <property type="term" value="C:membrane"/>
    <property type="evidence" value="ECO:0007669"/>
    <property type="project" value="UniProtKB-SubCell"/>
</dbReference>
<evidence type="ECO:0000256" key="5">
    <source>
        <dbReference type="SAM" id="Phobius"/>
    </source>
</evidence>
<dbReference type="Pfam" id="PF10324">
    <property type="entry name" value="7TM_GPCR_Srw"/>
    <property type="match status" value="1"/>
</dbReference>
<dbReference type="Gene3D" id="1.20.1070.10">
    <property type="entry name" value="Rhodopsin 7-helix transmembrane proteins"/>
    <property type="match status" value="1"/>
</dbReference>
<proteinExistence type="predicted"/>
<comment type="subcellular location">
    <subcellularLocation>
        <location evidence="1">Membrane</location>
    </subcellularLocation>
</comment>
<dbReference type="GO" id="GO:0008528">
    <property type="term" value="F:G protein-coupled peptide receptor activity"/>
    <property type="evidence" value="ECO:0007669"/>
    <property type="project" value="InterPro"/>
</dbReference>
<keyword evidence="4 5" id="KW-0472">Membrane</keyword>
<dbReference type="WBParaSite" id="Csp11.Scaffold522.g2951.t1">
    <property type="protein sequence ID" value="Csp11.Scaffold522.g2951.t1"/>
    <property type="gene ID" value="Csp11.Scaffold522.g2951"/>
</dbReference>
<reference evidence="8" key="1">
    <citation type="submission" date="2016-11" db="UniProtKB">
        <authorList>
            <consortium name="WormBaseParasite"/>
        </authorList>
    </citation>
    <scope>IDENTIFICATION</scope>
</reference>
<feature type="domain" description="G-protein coupled receptors family 1 profile" evidence="6">
    <location>
        <begin position="54"/>
        <end position="288"/>
    </location>
</feature>
<dbReference type="InterPro" id="IPR017452">
    <property type="entry name" value="GPCR_Rhodpsn_7TM"/>
</dbReference>
<feature type="transmembrane region" description="Helical" evidence="5">
    <location>
        <begin position="255"/>
        <end position="276"/>
    </location>
</feature>
<dbReference type="AlphaFoldDB" id="A0A1I7T6R3"/>
<feature type="transmembrane region" description="Helical" evidence="5">
    <location>
        <begin position="74"/>
        <end position="95"/>
    </location>
</feature>
<evidence type="ECO:0000259" key="6">
    <source>
        <dbReference type="PROSITE" id="PS50262"/>
    </source>
</evidence>
<evidence type="ECO:0000256" key="4">
    <source>
        <dbReference type="ARBA" id="ARBA00023136"/>
    </source>
</evidence>
<keyword evidence="2 5" id="KW-0812">Transmembrane</keyword>
<dbReference type="InterPro" id="IPR019427">
    <property type="entry name" value="7TM_GPCR_serpentine_rcpt_Srw"/>
</dbReference>
<dbReference type="eggNOG" id="ENOG502TJDC">
    <property type="taxonomic scope" value="Eukaryota"/>
</dbReference>
<accession>A0A1I7T6R3</accession>
<feature type="transmembrane region" description="Helical" evidence="5">
    <location>
        <begin position="159"/>
        <end position="180"/>
    </location>
</feature>
<keyword evidence="3 5" id="KW-1133">Transmembrane helix</keyword>
<evidence type="ECO:0000313" key="7">
    <source>
        <dbReference type="Proteomes" id="UP000095282"/>
    </source>
</evidence>
<evidence type="ECO:0000256" key="2">
    <source>
        <dbReference type="ARBA" id="ARBA00022692"/>
    </source>
</evidence>
<feature type="transmembrane region" description="Helical" evidence="5">
    <location>
        <begin position="39"/>
        <end position="62"/>
    </location>
</feature>
<evidence type="ECO:0000256" key="1">
    <source>
        <dbReference type="ARBA" id="ARBA00004370"/>
    </source>
</evidence>
<sequence>MKSEEDYDPSDYYEDYEEYPADQRKITINWRLFLAILDVIYVIDTTVTIISILTNILHFIVLIHKTMRNNFINIIMIAICICDLLMLSVATFLSFVDILDSCETSESKFMICLDWLTLFLFDFTRRCSTYFGIFMALLRMLAMMFPMNNVISRLSNPRSAVNLILLVTFICGVYDGTYWLQYSIRNLKGKKDCHGKKIKEDRYEYTVLPSQDRLMDDLTNSFIYFLITIGLVFQLQKIKNRRRNLHRKEEDKTLIVILFAILYFIYEVFYGVTYMLDIFLSPVNVNVL</sequence>
<evidence type="ECO:0000256" key="3">
    <source>
        <dbReference type="ARBA" id="ARBA00022989"/>
    </source>
</evidence>
<organism evidence="7 8">
    <name type="scientific">Caenorhabditis tropicalis</name>
    <dbReference type="NCBI Taxonomy" id="1561998"/>
    <lineage>
        <taxon>Eukaryota</taxon>
        <taxon>Metazoa</taxon>
        <taxon>Ecdysozoa</taxon>
        <taxon>Nematoda</taxon>
        <taxon>Chromadorea</taxon>
        <taxon>Rhabditida</taxon>
        <taxon>Rhabditina</taxon>
        <taxon>Rhabditomorpha</taxon>
        <taxon>Rhabditoidea</taxon>
        <taxon>Rhabditidae</taxon>
        <taxon>Peloderinae</taxon>
        <taxon>Caenorhabditis</taxon>
    </lineage>
</organism>
<dbReference type="PANTHER" id="PTHR22751">
    <property type="entry name" value="G-PROTEIN COUPLED RECEPTOR-RELATED"/>
    <property type="match status" value="1"/>
</dbReference>
<evidence type="ECO:0000313" key="8">
    <source>
        <dbReference type="WBParaSite" id="Csp11.Scaffold522.g2951.t1"/>
    </source>
</evidence>
<protein>
    <submittedName>
        <fullName evidence="8">G_PROTEIN_RECEP_F1_2 domain-containing protein</fullName>
    </submittedName>
</protein>
<name>A0A1I7T6R3_9PELO</name>
<dbReference type="SUPFAM" id="SSF81321">
    <property type="entry name" value="Family A G protein-coupled receptor-like"/>
    <property type="match status" value="1"/>
</dbReference>
<keyword evidence="7" id="KW-1185">Reference proteome</keyword>
<dbReference type="Proteomes" id="UP000095282">
    <property type="component" value="Unplaced"/>
</dbReference>